<dbReference type="InterPro" id="IPR002498">
    <property type="entry name" value="PInositol-4-P-4/5-kinase_core"/>
</dbReference>
<evidence type="ECO:0000259" key="19">
    <source>
        <dbReference type="PROSITE" id="PS50178"/>
    </source>
</evidence>
<feature type="compositionally biased region" description="Basic and acidic residues" evidence="18">
    <location>
        <begin position="1986"/>
        <end position="2001"/>
    </location>
</feature>
<dbReference type="InterPro" id="IPR013083">
    <property type="entry name" value="Znf_RING/FYVE/PHD"/>
</dbReference>
<dbReference type="EMBL" id="FO082057">
    <property type="protein sequence ID" value="CCE78253.1"/>
    <property type="molecule type" value="Genomic_DNA"/>
</dbReference>
<evidence type="ECO:0000313" key="22">
    <source>
        <dbReference type="Proteomes" id="UP000005222"/>
    </source>
</evidence>
<evidence type="ECO:0000256" key="16">
    <source>
        <dbReference type="PROSITE-ProRule" id="PRU00091"/>
    </source>
</evidence>
<feature type="region of interest" description="Disordered" evidence="18">
    <location>
        <begin position="1809"/>
        <end position="1846"/>
    </location>
</feature>
<organism evidence="21 22">
    <name type="scientific">Pichia sorbitophila (strain ATCC MYA-4447 / BCRC 22081 / CBS 7064 / NBRC 10061 / NRRL Y-12695)</name>
    <name type="common">Hybrid yeast</name>
    <dbReference type="NCBI Taxonomy" id="559304"/>
    <lineage>
        <taxon>Eukaryota</taxon>
        <taxon>Fungi</taxon>
        <taxon>Dikarya</taxon>
        <taxon>Ascomycota</taxon>
        <taxon>Saccharomycotina</taxon>
        <taxon>Pichiomycetes</taxon>
        <taxon>Debaryomycetaceae</taxon>
        <taxon>Millerozyma</taxon>
    </lineage>
</organism>
<keyword evidence="8 17" id="KW-0547">Nucleotide-binding</keyword>
<feature type="compositionally biased region" description="Polar residues" evidence="18">
    <location>
        <begin position="858"/>
        <end position="880"/>
    </location>
</feature>
<dbReference type="FunFam" id="3.30.810.10:FF:000001">
    <property type="entry name" value="1-phosphatidylinositol 3-phosphate 5-kinase FAB1"/>
    <property type="match status" value="1"/>
</dbReference>
<dbReference type="GO" id="GO:0005524">
    <property type="term" value="F:ATP binding"/>
    <property type="evidence" value="ECO:0007669"/>
    <property type="project" value="UniProtKB-UniRule"/>
</dbReference>
<keyword evidence="11 17" id="KW-0418">Kinase</keyword>
<comment type="subcellular location">
    <subcellularLocation>
        <location evidence="3">Cytoplasm</location>
    </subcellularLocation>
    <subcellularLocation>
        <location evidence="2">Endosome</location>
    </subcellularLocation>
</comment>
<feature type="region of interest" description="Disordered" evidence="18">
    <location>
        <begin position="1721"/>
        <end position="1772"/>
    </location>
</feature>
<dbReference type="Proteomes" id="UP000005222">
    <property type="component" value="Chromosome C"/>
</dbReference>
<evidence type="ECO:0000256" key="15">
    <source>
        <dbReference type="ARBA" id="ARBA00075294"/>
    </source>
</evidence>
<feature type="compositionally biased region" description="Basic residues" evidence="18">
    <location>
        <begin position="841"/>
        <end position="851"/>
    </location>
</feature>
<accession>G8YRR6</accession>
<proteinExistence type="predicted"/>
<evidence type="ECO:0000256" key="1">
    <source>
        <dbReference type="ARBA" id="ARBA00000768"/>
    </source>
</evidence>
<dbReference type="Pfam" id="PF01504">
    <property type="entry name" value="PIP5K"/>
    <property type="match status" value="2"/>
</dbReference>
<feature type="region of interest" description="Disordered" evidence="18">
    <location>
        <begin position="1983"/>
        <end position="2025"/>
    </location>
</feature>
<dbReference type="Gene3D" id="3.50.7.10">
    <property type="entry name" value="GroEL"/>
    <property type="match status" value="1"/>
</dbReference>
<feature type="compositionally biased region" description="Basic and acidic residues" evidence="18">
    <location>
        <begin position="1943"/>
        <end position="1954"/>
    </location>
</feature>
<feature type="region of interest" description="Disordered" evidence="18">
    <location>
        <begin position="377"/>
        <end position="402"/>
    </location>
</feature>
<dbReference type="OrthoDB" id="158357at2759"/>
<dbReference type="PANTHER" id="PTHR45748:SF7">
    <property type="entry name" value="1-PHOSPHATIDYLINOSITOL 3-PHOSPHATE 5-KINASE-RELATED"/>
    <property type="match status" value="1"/>
</dbReference>
<feature type="region of interest" description="Disordered" evidence="18">
    <location>
        <begin position="688"/>
        <end position="723"/>
    </location>
</feature>
<comment type="catalytic activity">
    <reaction evidence="1">
        <text>a 1,2-diacyl-sn-glycero-3-phospho-(1D-myo-inositol-3-phosphate) + ATP = a 1,2-diacyl-sn-glycero-3-phospho-(1D-myo-inositol-3,5-bisphosphate) + ADP + H(+)</text>
        <dbReference type="Rhea" id="RHEA:13609"/>
        <dbReference type="ChEBI" id="CHEBI:15378"/>
        <dbReference type="ChEBI" id="CHEBI:30616"/>
        <dbReference type="ChEBI" id="CHEBI:57923"/>
        <dbReference type="ChEBI" id="CHEBI:58088"/>
        <dbReference type="ChEBI" id="CHEBI:456216"/>
        <dbReference type="EC" id="2.7.1.150"/>
    </reaction>
</comment>
<keyword evidence="22" id="KW-1185">Reference proteome</keyword>
<evidence type="ECO:0000256" key="18">
    <source>
        <dbReference type="SAM" id="MobiDB-lite"/>
    </source>
</evidence>
<feature type="compositionally biased region" description="Basic and acidic residues" evidence="18">
    <location>
        <begin position="2008"/>
        <end position="2025"/>
    </location>
</feature>
<dbReference type="InterPro" id="IPR044769">
    <property type="entry name" value="PIKfyve_PIPKc"/>
</dbReference>
<feature type="region of interest" description="Disordered" evidence="18">
    <location>
        <begin position="736"/>
        <end position="760"/>
    </location>
</feature>
<dbReference type="Gene3D" id="3.30.810.10">
    <property type="entry name" value="2-Layer Sandwich"/>
    <property type="match status" value="1"/>
</dbReference>
<dbReference type="PANTHER" id="PTHR45748">
    <property type="entry name" value="1-PHOSPHATIDYLINOSITOL 3-PHOSPHATE 5-KINASE-RELATED"/>
    <property type="match status" value="1"/>
</dbReference>
<dbReference type="FunFam" id="3.30.800.10:FF:000005">
    <property type="entry name" value="1-phosphatidylinositol-3-phosphate 5-kinase (Fab1)"/>
    <property type="match status" value="1"/>
</dbReference>
<feature type="compositionally biased region" description="Polar residues" evidence="18">
    <location>
        <begin position="889"/>
        <end position="906"/>
    </location>
</feature>
<feature type="compositionally biased region" description="Basic residues" evidence="18">
    <location>
        <begin position="383"/>
        <end position="392"/>
    </location>
</feature>
<dbReference type="Pfam" id="PF01363">
    <property type="entry name" value="FYVE"/>
    <property type="match status" value="1"/>
</dbReference>
<keyword evidence="12" id="KW-0833">Ubl conjugation pathway</keyword>
<feature type="compositionally biased region" description="Low complexity" evidence="18">
    <location>
        <begin position="1836"/>
        <end position="1846"/>
    </location>
</feature>
<evidence type="ECO:0000256" key="6">
    <source>
        <dbReference type="ARBA" id="ARBA00022679"/>
    </source>
</evidence>
<keyword evidence="5" id="KW-0963">Cytoplasm</keyword>
<feature type="region of interest" description="Disordered" evidence="18">
    <location>
        <begin position="231"/>
        <end position="263"/>
    </location>
</feature>
<dbReference type="GO" id="GO:0010008">
    <property type="term" value="C:endosome membrane"/>
    <property type="evidence" value="ECO:0007669"/>
    <property type="project" value="TreeGrafter"/>
</dbReference>
<dbReference type="STRING" id="559304.G8YRR6"/>
<dbReference type="eggNOG" id="KOG0230">
    <property type="taxonomic scope" value="Eukaryota"/>
</dbReference>
<dbReference type="FunCoup" id="G8YRR6">
    <property type="interactions" value="1387"/>
</dbReference>
<dbReference type="Pfam" id="PF00118">
    <property type="entry name" value="Cpn60_TCP1"/>
    <property type="match status" value="1"/>
</dbReference>
<feature type="compositionally biased region" description="Basic and acidic residues" evidence="18">
    <location>
        <begin position="1811"/>
        <end position="1829"/>
    </location>
</feature>
<evidence type="ECO:0000256" key="9">
    <source>
        <dbReference type="ARBA" id="ARBA00022753"/>
    </source>
</evidence>
<evidence type="ECO:0000256" key="4">
    <source>
        <dbReference type="ARBA" id="ARBA00012009"/>
    </source>
</evidence>
<dbReference type="PROSITE" id="PS50178">
    <property type="entry name" value="ZF_FYVE"/>
    <property type="match status" value="1"/>
</dbReference>
<feature type="region of interest" description="Disordered" evidence="18">
    <location>
        <begin position="493"/>
        <end position="585"/>
    </location>
</feature>
<evidence type="ECO:0000256" key="7">
    <source>
        <dbReference type="ARBA" id="ARBA00022723"/>
    </source>
</evidence>
<dbReference type="GO" id="GO:0000285">
    <property type="term" value="F:1-phosphatidylinositol-3-phosphate 5-kinase activity"/>
    <property type="evidence" value="ECO:0007669"/>
    <property type="project" value="UniProtKB-EC"/>
</dbReference>
<dbReference type="PROSITE" id="PS51455">
    <property type="entry name" value="PIPK"/>
    <property type="match status" value="1"/>
</dbReference>
<evidence type="ECO:0000256" key="12">
    <source>
        <dbReference type="ARBA" id="ARBA00022786"/>
    </source>
</evidence>
<evidence type="ECO:0000256" key="5">
    <source>
        <dbReference type="ARBA" id="ARBA00022490"/>
    </source>
</evidence>
<feature type="region of interest" description="Disordered" evidence="18">
    <location>
        <begin position="112"/>
        <end position="177"/>
    </location>
</feature>
<dbReference type="SMART" id="SM00330">
    <property type="entry name" value="PIPKc"/>
    <property type="match status" value="1"/>
</dbReference>
<dbReference type="InterPro" id="IPR011011">
    <property type="entry name" value="Znf_FYVE_PHD"/>
</dbReference>
<evidence type="ECO:0000256" key="10">
    <source>
        <dbReference type="ARBA" id="ARBA00022771"/>
    </source>
</evidence>
<keyword evidence="6 17" id="KW-0808">Transferase</keyword>
<dbReference type="InterPro" id="IPR027484">
    <property type="entry name" value="PInositol-4-P-5-kinase_N"/>
</dbReference>
<reference evidence="21 22" key="1">
    <citation type="journal article" date="2012" name="G3 (Bethesda)">
        <title>Pichia sorbitophila, an interspecies yeast hybrid reveals early steps of genome resolution following polyploidization.</title>
        <authorList>
            <person name="Leh Louis V."/>
            <person name="Despons L."/>
            <person name="Friedrich A."/>
            <person name="Martin T."/>
            <person name="Durrens P."/>
            <person name="Casaregola S."/>
            <person name="Neuveglise C."/>
            <person name="Fairhead C."/>
            <person name="Marck C."/>
            <person name="Cruz J.A."/>
            <person name="Straub M.L."/>
            <person name="Kugler V."/>
            <person name="Sacerdot C."/>
            <person name="Uzunov Z."/>
            <person name="Thierry A."/>
            <person name="Weiss S."/>
            <person name="Bleykasten C."/>
            <person name="De Montigny J."/>
            <person name="Jacques N."/>
            <person name="Jung P."/>
            <person name="Lemaire M."/>
            <person name="Mallet S."/>
            <person name="Morel G."/>
            <person name="Richard G.F."/>
            <person name="Sarkar A."/>
            <person name="Savel G."/>
            <person name="Schacherer J."/>
            <person name="Seret M.L."/>
            <person name="Talla E."/>
            <person name="Samson G."/>
            <person name="Jubin C."/>
            <person name="Poulain J."/>
            <person name="Vacherie B."/>
            <person name="Barbe V."/>
            <person name="Pelletier E."/>
            <person name="Sherman D.J."/>
            <person name="Westhof E."/>
            <person name="Weissenbach J."/>
            <person name="Baret P.V."/>
            <person name="Wincker P."/>
            <person name="Gaillardin C."/>
            <person name="Dujon B."/>
            <person name="Souciet J.L."/>
        </authorList>
    </citation>
    <scope>NUCLEOTIDE SEQUENCE [LARGE SCALE GENOMIC DNA]</scope>
    <source>
        <strain evidence="22">ATCC MYA-4447 / BCRC 22081 / CBS 7064 / NBRC 10061 / NRRL Y-12695</strain>
    </source>
</reference>
<keyword evidence="7" id="KW-0479">Metal-binding</keyword>
<dbReference type="FunFam" id="3.50.7.10:FF:000007">
    <property type="entry name" value="1-phosphatidylinositol 3-phosphate 5-kinase isoform X1"/>
    <property type="match status" value="1"/>
</dbReference>
<feature type="compositionally biased region" description="Acidic residues" evidence="18">
    <location>
        <begin position="493"/>
        <end position="502"/>
    </location>
</feature>
<evidence type="ECO:0000256" key="13">
    <source>
        <dbReference type="ARBA" id="ARBA00022833"/>
    </source>
</evidence>
<dbReference type="GO" id="GO:0000329">
    <property type="term" value="C:fungal-type vacuole membrane"/>
    <property type="evidence" value="ECO:0007669"/>
    <property type="project" value="TreeGrafter"/>
</dbReference>
<feature type="compositionally biased region" description="Polar residues" evidence="18">
    <location>
        <begin position="736"/>
        <end position="753"/>
    </location>
</feature>
<dbReference type="OMA" id="LEVPDIW"/>
<keyword evidence="9" id="KW-0967">Endosome</keyword>
<feature type="domain" description="FYVE-type" evidence="19">
    <location>
        <begin position="412"/>
        <end position="483"/>
    </location>
</feature>
<gene>
    <name evidence="21" type="primary">Piso0_000871</name>
    <name evidence="21" type="ORF">GNLVRS01_PISO0C05854g</name>
</gene>
<feature type="compositionally biased region" description="Polar residues" evidence="18">
    <location>
        <begin position="136"/>
        <end position="173"/>
    </location>
</feature>
<dbReference type="InterPro" id="IPR027483">
    <property type="entry name" value="PInositol-4-P-4/5-kinase_C_sf"/>
</dbReference>
<evidence type="ECO:0000313" key="21">
    <source>
        <dbReference type="EMBL" id="CCE78253.1"/>
    </source>
</evidence>
<feature type="compositionally biased region" description="Acidic residues" evidence="18">
    <location>
        <begin position="697"/>
        <end position="723"/>
    </location>
</feature>
<evidence type="ECO:0000256" key="8">
    <source>
        <dbReference type="ARBA" id="ARBA00022741"/>
    </source>
</evidence>
<dbReference type="CDD" id="cd17300">
    <property type="entry name" value="PIPKc_PIKfyve"/>
    <property type="match status" value="1"/>
</dbReference>
<dbReference type="HOGENOM" id="CLU_000480_3_1_1"/>
<dbReference type="SUPFAM" id="SSF56104">
    <property type="entry name" value="SAICAR synthase-like"/>
    <property type="match status" value="1"/>
</dbReference>
<dbReference type="CDD" id="cd03334">
    <property type="entry name" value="Fab1_TCP"/>
    <property type="match status" value="1"/>
</dbReference>
<dbReference type="InterPro" id="IPR002423">
    <property type="entry name" value="Cpn60/GroEL/TCP-1"/>
</dbReference>
<feature type="compositionally biased region" description="Polar residues" evidence="18">
    <location>
        <begin position="1"/>
        <end position="10"/>
    </location>
</feature>
<feature type="compositionally biased region" description="Basic and acidic residues" evidence="18">
    <location>
        <begin position="1721"/>
        <end position="1738"/>
    </location>
</feature>
<feature type="region of interest" description="Disordered" evidence="18">
    <location>
        <begin position="840"/>
        <end position="926"/>
    </location>
</feature>
<dbReference type="GO" id="GO:0008270">
    <property type="term" value="F:zinc ion binding"/>
    <property type="evidence" value="ECO:0007669"/>
    <property type="project" value="UniProtKB-KW"/>
</dbReference>
<dbReference type="InParanoid" id="G8YRR6"/>
<evidence type="ECO:0000256" key="3">
    <source>
        <dbReference type="ARBA" id="ARBA00004496"/>
    </source>
</evidence>
<dbReference type="Gene3D" id="3.30.800.10">
    <property type="entry name" value="Phosphatidylinositol Phosphate Kinase II Beta"/>
    <property type="match status" value="1"/>
</dbReference>
<feature type="domain" description="PIPK" evidence="20">
    <location>
        <begin position="2099"/>
        <end position="2433"/>
    </location>
</feature>
<dbReference type="InterPro" id="IPR000306">
    <property type="entry name" value="Znf_FYVE"/>
</dbReference>
<protein>
    <recommendedName>
        <fullName evidence="4">1-phosphatidylinositol-3-phosphate 5-kinase</fullName>
        <ecNumber evidence="4">2.7.1.150</ecNumber>
    </recommendedName>
    <alternativeName>
        <fullName evidence="15">Type III PIP kinase</fullName>
    </alternativeName>
</protein>
<feature type="compositionally biased region" description="Polar residues" evidence="18">
    <location>
        <begin position="533"/>
        <end position="544"/>
    </location>
</feature>
<keyword evidence="14 17" id="KW-0067">ATP-binding</keyword>
<dbReference type="InterPro" id="IPR017455">
    <property type="entry name" value="Znf_FYVE-rel"/>
</dbReference>
<dbReference type="SUPFAM" id="SSF57903">
    <property type="entry name" value="FYVE/PHD zinc finger"/>
    <property type="match status" value="1"/>
</dbReference>
<dbReference type="SMART" id="SM00064">
    <property type="entry name" value="FYVE"/>
    <property type="match status" value="1"/>
</dbReference>
<dbReference type="FunFam" id="3.30.40.10:FF:000510">
    <property type="entry name" value="Phosphatidylinositol 3,5-kinase"/>
    <property type="match status" value="1"/>
</dbReference>
<dbReference type="Gene3D" id="3.30.40.10">
    <property type="entry name" value="Zinc/RING finger domain, C3HC4 (zinc finger)"/>
    <property type="match status" value="1"/>
</dbReference>
<evidence type="ECO:0000256" key="11">
    <source>
        <dbReference type="ARBA" id="ARBA00022777"/>
    </source>
</evidence>
<keyword evidence="10 16" id="KW-0863">Zinc-finger</keyword>
<evidence type="ECO:0000256" key="2">
    <source>
        <dbReference type="ARBA" id="ARBA00004177"/>
    </source>
</evidence>
<dbReference type="InterPro" id="IPR027409">
    <property type="entry name" value="GroEL-like_apical_dom_sf"/>
</dbReference>
<feature type="compositionally biased region" description="Basic and acidic residues" evidence="18">
    <location>
        <begin position="242"/>
        <end position="259"/>
    </location>
</feature>
<dbReference type="EC" id="2.7.1.150" evidence="4"/>
<evidence type="ECO:0000256" key="14">
    <source>
        <dbReference type="ARBA" id="ARBA00022840"/>
    </source>
</evidence>
<dbReference type="GO" id="GO:0032266">
    <property type="term" value="F:phosphatidylinositol-3-phosphate binding"/>
    <property type="evidence" value="ECO:0007669"/>
    <property type="project" value="UniProtKB-ARBA"/>
</dbReference>
<name>G8YRR6_PICSO</name>
<feature type="compositionally biased region" description="Low complexity" evidence="18">
    <location>
        <begin position="554"/>
        <end position="572"/>
    </location>
</feature>
<feature type="region of interest" description="Disordered" evidence="18">
    <location>
        <begin position="1"/>
        <end position="50"/>
    </location>
</feature>
<sequence>MEQPDTQMTRSSERHTFTNNSDDESTTYDSDSKDDFTSFPTLPDPEQEHSRILTKIFTKTLRKVTTNASALVQNYSNAKPHSIDEEEHEYTLEDSPVRIPTLAATHTLENVAGQGESNGDHESTSQDASKAADVANQDSGETFSKETSSLDATPSQLSAEGSSVADSKTTNIVPNRKPVNYGKFGDIPKVTSHDGSLLLSNMSIPQLSRRSTGGTVSSVVNVSAIASTDGLTSINQDPAESESTKRHAEGKLSPKDSKSSAKKTLQSRISSIFNKLPNDIELSDDSASDMETINNYSISSSPKVKVSKLSRSSSYGRARKNAHENINFSVNESHSVKRNNSARKKPSGGISSVFLDNARTIINNNITVPAVSSASSIITSTKGNKKRRRRLPKPSDNPLKTGGIPKKYWMNDEFVSDCLNCFRPFTAFRRKHHCRFCGQIFCSDCTVFVPYRKSKDHERAKDASKLPSNDKLRVCKPCYSDVIVYISESEETSDGTDSELDISSDSRLTSFRDDGDASSSRLNRHRSSSVNSYNDSILTSSVQWQPKAIPPKDNQNSSSNTKTSESNIKTTNVQPPQLAIPATRKGEAVEIPVSSSSNNLANNHFGFNNFTPTPVHNHLANTDGSLGGSWRKMYSQPYSHSVGKELASNGYHSVYNSMRNKRNRKFTGFSDIQKGDKFSSRLRKGSISTSMDFSNENSDDNNYDYDDEEDYSDGAESETEDEQVMSLYTSLNHNDHTSALSSGLSPRQTSSNHGIAPSLHNVPTLGEFPTMFSNERIDSLSFSGNDSRMSMFKNGQPGNPHMDKAKTVGGGMKSMFSFLDDKNHRLTLRSHERAHASLLRMRSRRRTKPLKPIRVSNPYVNSNQEGYNNHSMSMTNTHSSEPAREDSRPVNQQPESLRVLSNSSTLRQEKMLENSSNLTLDGDDTNMEDRTKDYSFTLNDSYDYTNATSEQRSVVNLSNEHVASINEELHVHGLKEVYFNHINTIMDQCLNDCDIQKDRQRWKDTLFDVLKYIDFLKLTDTMDIRQYVKIKKILGGSIEETSVIDGLFFTKNIDSKKMASKIANPKIALLMFPLEYLKQKEQFISLRIVHSQQDVYINNLVSRVISLKPDIVVVGDSVCGLAEKLLEEANITVISNTKPQVIERISRYTKANIYQSINDLFFKKGSLGYCKSFEVKRYVHKNLIKTYLFFTGGDLESGFTISLRGGETSLLDSVKYTLESVMSGKINSKYERKYFENHTLRYNSDPFDETTGNRIEVPEIVEYKEQNEDDEQSDIINSLQSVLDQLEVRNYSKLLSSRVLSVSPATTLRPPTFFSDVIKSYNDVARYLEIHKKIRSIKDHSQIDDDTISQLSFEVAMDDLPNKTTDYLKILEYISDNHLKSLIEEFHTRSRVWSNCMSLSTYQLYPIFHKSINFLHSIVSMKFATPCSGPSIVVIDFYSDNDKPMGLYLDQIFQNSSQLCTECGYPLVDHYQTYVHANGKVDLVIEKFNPDSVVADDVIHGSRMTWSCCKICNTTTPVTPMSEESYHMSIGKLFELSFWGRNVRIKNSRCEHDFFKEHIRYFSLADQVIRMEYSDIDTYEIVVPKKQLGYVSEIDIKLKLDTFKSIRNKSTQFFQSISNRLNRVKVDTFGNVEDGVKKIEELKLKLEDQKSKIYESTSHIYSSAPPNVYLPLNSILRELQELGVNWDNDFNEFEKNFLPSENDITKITQFHLKKFLADKYNSEEEPRADDSDHSEKMEGSAQDSNNSSDKNDSSSYRKRREGDKHANSDLESTLNIEKTKEIGKLIPSSLYQAPSISDKIHKMETLLQEEQLDKTKLPERSSKDPKREQGSTIDASKNNTSSSNTDNKVIQLANYFNQMNFDQISLEFKKQRERELQKKLNKFKAIPIVASKPIVEIYDNIEDVVDVNDEFDQKDKRQMVLSDNNIANEGPSRHGHPTSIEFSDSKKKPQRSKEGYQPSSENVQERDFKSNEIFKGQLKNNYSKQYDSDQSKPEAKDEHLPRSAISSDEIHKNKDTENLSDLERERRKDLEKKQIELPQPEKNSLLKSLTNFWADRSATLWDSLDYPLESNEHTFADSDVIVREDEPSSLVAFCLSSNDYKHKISSMADNTGDELTEPLDESNKKYSNFIKIEKKFKKNSDQLTDTNELEKIMTKNKSNHLKYHYMDGNTQLSCKIFYSEQFEAFRKSCGNNESFIQSLSRCIKWNSSGGKSGSNFLKTLDNRYIVKELSKSELESFVSIAPFYFKYISQSIFHTLTSAMAKIFGFYQIQIKNSVSGKTFKMDFLIMENLFYSYNTTRIFDLKGSMRNRHVKQTGKENEVLLDENMVEYIYESPVFVNEHSKRLLRGSLFNDTSFLSAMDVMDYSLIIGIDDCSKKLYIGIIDWLRTFTWDKKVENWVKGKNIIGSSKKGKDPTIITPKQYRTRFREAMERYILLVPDFWYEGR</sequence>
<keyword evidence="13" id="KW-0862">Zinc</keyword>
<feature type="region of interest" description="Disordered" evidence="18">
    <location>
        <begin position="1924"/>
        <end position="1968"/>
    </location>
</feature>
<dbReference type="SUPFAM" id="SSF52029">
    <property type="entry name" value="GroEL apical domain-like"/>
    <property type="match status" value="1"/>
</dbReference>
<evidence type="ECO:0000259" key="20">
    <source>
        <dbReference type="PROSITE" id="PS51455"/>
    </source>
</evidence>
<dbReference type="GO" id="GO:0046854">
    <property type="term" value="P:phosphatidylinositol phosphate biosynthetic process"/>
    <property type="evidence" value="ECO:0007669"/>
    <property type="project" value="TreeGrafter"/>
</dbReference>
<evidence type="ECO:0000256" key="17">
    <source>
        <dbReference type="PROSITE-ProRule" id="PRU00781"/>
    </source>
</evidence>